<protein>
    <submittedName>
        <fullName evidence="2">Glycosyltransferase</fullName>
        <ecNumber evidence="2">2.4.-.-</ecNumber>
    </submittedName>
</protein>
<dbReference type="Proteomes" id="UP000886829">
    <property type="component" value="Unassembled WGS sequence"/>
</dbReference>
<dbReference type="EMBL" id="DXEV01000059">
    <property type="protein sequence ID" value="HIX56437.1"/>
    <property type="molecule type" value="Genomic_DNA"/>
</dbReference>
<dbReference type="AlphaFoldDB" id="A0A9D2AZY5"/>
<evidence type="ECO:0000313" key="3">
    <source>
        <dbReference type="Proteomes" id="UP000886829"/>
    </source>
</evidence>
<evidence type="ECO:0000313" key="2">
    <source>
        <dbReference type="EMBL" id="HIX56437.1"/>
    </source>
</evidence>
<dbReference type="SUPFAM" id="SSF53756">
    <property type="entry name" value="UDP-Glycosyltransferase/glycogen phosphorylase"/>
    <property type="match status" value="1"/>
</dbReference>
<evidence type="ECO:0000256" key="1">
    <source>
        <dbReference type="SAM" id="MobiDB-lite"/>
    </source>
</evidence>
<keyword evidence="2" id="KW-0328">Glycosyltransferase</keyword>
<gene>
    <name evidence="2" type="ORF">H9850_03080</name>
</gene>
<dbReference type="EC" id="2.4.-.-" evidence="2"/>
<reference evidence="2" key="1">
    <citation type="journal article" date="2021" name="PeerJ">
        <title>Extensive microbial diversity within the chicken gut microbiome revealed by metagenomics and culture.</title>
        <authorList>
            <person name="Gilroy R."/>
            <person name="Ravi A."/>
            <person name="Getino M."/>
            <person name="Pursley I."/>
            <person name="Horton D.L."/>
            <person name="Alikhan N.F."/>
            <person name="Baker D."/>
            <person name="Gharbi K."/>
            <person name="Hall N."/>
            <person name="Watson M."/>
            <person name="Adriaenssens E.M."/>
            <person name="Foster-Nyarko E."/>
            <person name="Jarju S."/>
            <person name="Secka A."/>
            <person name="Antonio M."/>
            <person name="Oren A."/>
            <person name="Chaudhuri R.R."/>
            <person name="La Ragione R."/>
            <person name="Hildebrand F."/>
            <person name="Pallen M.J."/>
        </authorList>
    </citation>
    <scope>NUCLEOTIDE SEQUENCE</scope>
    <source>
        <strain evidence="2">USASDec5-558</strain>
    </source>
</reference>
<comment type="caution">
    <text evidence="2">The sequence shown here is derived from an EMBL/GenBank/DDBJ whole genome shotgun (WGS) entry which is preliminary data.</text>
</comment>
<dbReference type="GO" id="GO:0016757">
    <property type="term" value="F:glycosyltransferase activity"/>
    <property type="evidence" value="ECO:0007669"/>
    <property type="project" value="UniProtKB-KW"/>
</dbReference>
<reference evidence="2" key="2">
    <citation type="submission" date="2021-04" db="EMBL/GenBank/DDBJ databases">
        <authorList>
            <person name="Gilroy R."/>
        </authorList>
    </citation>
    <scope>NUCLEOTIDE SEQUENCE</scope>
    <source>
        <strain evidence="2">USASDec5-558</strain>
    </source>
</reference>
<dbReference type="Pfam" id="PF13692">
    <property type="entry name" value="Glyco_trans_1_4"/>
    <property type="match status" value="1"/>
</dbReference>
<sequence>MPKLLWVSPLSVHDTASSSATQMRNMLLSLKARDVDIVGLSALNFVNEKGTSMFSDLDEKLKSQENSFNLNDNNITFIYVRTKSRNLGDMVSQEQRNFYAKFCSIINAFRPDVVMGSGADMLSMVCFDETKRRGIPTAYVLLDGTPRRFNFPNIDVVISDSRAIANLYAQQYHINVVVTGSFLPITSPLLAAKAAEQKAAEEAANKDAETTDKDQKGAEQKGNKSDKSKTPKRNRITMINPALDKGVAIFTRLAQMAAKETKGYKFTVYETYEGQFKQQIEQVHQKNSDKKAFTNADLNKIEVLGPQVANTELLETTKLLVVPSLSFEGIVNIAREAIACGIPVLATNQMGLAESIGEAGVLVEMPSYCIADNRIAPEPEDMSNCLKGLQLALSEDFAERCANVTKRYDVNLSANRLAMILKPLFDQRAGNNPQLLRNGSLI</sequence>
<dbReference type="Gene3D" id="3.40.50.2000">
    <property type="entry name" value="Glycogen Phosphorylase B"/>
    <property type="match status" value="1"/>
</dbReference>
<keyword evidence="2" id="KW-0808">Transferase</keyword>
<feature type="compositionally biased region" description="Basic and acidic residues" evidence="1">
    <location>
        <begin position="201"/>
        <end position="229"/>
    </location>
</feature>
<accession>A0A9D2AZY5</accession>
<proteinExistence type="predicted"/>
<name>A0A9D2AZY5_9GAMM</name>
<feature type="region of interest" description="Disordered" evidence="1">
    <location>
        <begin position="201"/>
        <end position="237"/>
    </location>
</feature>
<organism evidence="2 3">
    <name type="scientific">Candidatus Anaerobiospirillum pullistercoris</name>
    <dbReference type="NCBI Taxonomy" id="2838452"/>
    <lineage>
        <taxon>Bacteria</taxon>
        <taxon>Pseudomonadati</taxon>
        <taxon>Pseudomonadota</taxon>
        <taxon>Gammaproteobacteria</taxon>
        <taxon>Aeromonadales</taxon>
        <taxon>Succinivibrionaceae</taxon>
        <taxon>Anaerobiospirillum</taxon>
    </lineage>
</organism>